<reference evidence="4 5" key="1">
    <citation type="submission" date="2020-04" db="EMBL/GenBank/DDBJ databases">
        <title>Perkinsus chesapeaki whole genome sequence.</title>
        <authorList>
            <person name="Bogema D.R."/>
        </authorList>
    </citation>
    <scope>NUCLEOTIDE SEQUENCE [LARGE SCALE GENOMIC DNA]</scope>
    <source>
        <strain evidence="4">ATCC PRA-425</strain>
    </source>
</reference>
<accession>A0A7J6LQQ8</accession>
<name>A0A7J6LQQ8_PERCH</name>
<feature type="region of interest" description="Disordered" evidence="2">
    <location>
        <begin position="305"/>
        <end position="438"/>
    </location>
</feature>
<evidence type="ECO:0000256" key="3">
    <source>
        <dbReference type="SAM" id="SignalP"/>
    </source>
</evidence>
<evidence type="ECO:0000256" key="1">
    <source>
        <dbReference type="SAM" id="Coils"/>
    </source>
</evidence>
<keyword evidence="1" id="KW-0175">Coiled coil</keyword>
<feature type="coiled-coil region" evidence="1">
    <location>
        <begin position="202"/>
        <end position="229"/>
    </location>
</feature>
<keyword evidence="5" id="KW-1185">Reference proteome</keyword>
<dbReference type="Proteomes" id="UP000591131">
    <property type="component" value="Unassembled WGS sequence"/>
</dbReference>
<proteinExistence type="predicted"/>
<evidence type="ECO:0000256" key="2">
    <source>
        <dbReference type="SAM" id="MobiDB-lite"/>
    </source>
</evidence>
<feature type="region of interest" description="Disordered" evidence="2">
    <location>
        <begin position="515"/>
        <end position="547"/>
    </location>
</feature>
<dbReference type="EMBL" id="JAAPAO010000382">
    <property type="protein sequence ID" value="KAF4661330.1"/>
    <property type="molecule type" value="Genomic_DNA"/>
</dbReference>
<feature type="compositionally biased region" description="Basic and acidic residues" evidence="2">
    <location>
        <begin position="403"/>
        <end position="417"/>
    </location>
</feature>
<keyword evidence="3" id="KW-0732">Signal</keyword>
<feature type="compositionally biased region" description="Basic and acidic residues" evidence="2">
    <location>
        <begin position="336"/>
        <end position="360"/>
    </location>
</feature>
<feature type="chain" id="PRO_5029527313" evidence="3">
    <location>
        <begin position="20"/>
        <end position="641"/>
    </location>
</feature>
<feature type="signal peptide" evidence="3">
    <location>
        <begin position="1"/>
        <end position="19"/>
    </location>
</feature>
<evidence type="ECO:0000313" key="4">
    <source>
        <dbReference type="EMBL" id="KAF4661330.1"/>
    </source>
</evidence>
<protein>
    <submittedName>
        <fullName evidence="4">Uncharacterized protein</fullName>
    </submittedName>
</protein>
<feature type="compositionally biased region" description="Basic and acidic residues" evidence="2">
    <location>
        <begin position="535"/>
        <end position="547"/>
    </location>
</feature>
<sequence>MRTLITFIVTTSTVPLALATEINAAVSSKTGLADRILEASKKKSEELLKEVHEQIGALTSDLDKGTAEQKKDLELLKQNEDFEDQALEKTEAHLKEIASEKINIPTPPPLSSFMQGKDGQDIFAPLRRAAEKAKEFAQRLLNSSQAIDRVASETEKKDRSSSSFLEAKDIGYFLDNGGNAMSAEDANTDAAERGLSMAQEGISKLDADIAAQKKLLASEQAELEKQKEANAKIDLGDISPAAPPVASSPLLDPIGMDSSNVLPGLSFLETENGVESGTGIAAASKARFGVWLQQFKAKLNKAREAAGLPDIPQNGQKAEEKKNAEDETKQPVTSLKENDTEDKKQPVASLKENDTEDKKKQPVASLKENDTEDKKKQPNDKSTKEKDPKNEETNDDKEEDDKDDNKEDTGNKQKTESFLEWSPVTFAETDEMKKEQRDVARLKEEFNESMQKVKESSASLIAESKADLEASNALKSRLEGEDGTSSFMEASSYDPQREADAIKALDRKWEAEAEKLRNAPIGGPEDDELNSLMKTQKERDAKDDAKIKDLKDQMQQDLKKLHKEISLATATTGDDFSSFLETANKNPESEKAEALLNRVEDFIAHDEISTRAELKALSSEAGRAVDSIPGVLAQIARHVVH</sequence>
<dbReference type="OrthoDB" id="10499566at2759"/>
<comment type="caution">
    <text evidence="4">The sequence shown here is derived from an EMBL/GenBank/DDBJ whole genome shotgun (WGS) entry which is preliminary data.</text>
</comment>
<feature type="compositionally biased region" description="Basic and acidic residues" evidence="2">
    <location>
        <begin position="317"/>
        <end position="329"/>
    </location>
</feature>
<feature type="region of interest" description="Disordered" evidence="2">
    <location>
        <begin position="473"/>
        <end position="499"/>
    </location>
</feature>
<organism evidence="4 5">
    <name type="scientific">Perkinsus chesapeaki</name>
    <name type="common">Clam parasite</name>
    <name type="synonym">Perkinsus andrewsi</name>
    <dbReference type="NCBI Taxonomy" id="330153"/>
    <lineage>
        <taxon>Eukaryota</taxon>
        <taxon>Sar</taxon>
        <taxon>Alveolata</taxon>
        <taxon>Perkinsozoa</taxon>
        <taxon>Perkinsea</taxon>
        <taxon>Perkinsida</taxon>
        <taxon>Perkinsidae</taxon>
        <taxon>Perkinsus</taxon>
    </lineage>
</organism>
<feature type="compositionally biased region" description="Acidic residues" evidence="2">
    <location>
        <begin position="393"/>
        <end position="402"/>
    </location>
</feature>
<dbReference type="AlphaFoldDB" id="A0A7J6LQQ8"/>
<evidence type="ECO:0000313" key="5">
    <source>
        <dbReference type="Proteomes" id="UP000591131"/>
    </source>
</evidence>
<gene>
    <name evidence="4" type="ORF">FOL47_006741</name>
</gene>
<feature type="compositionally biased region" description="Basic and acidic residues" evidence="2">
    <location>
        <begin position="367"/>
        <end position="392"/>
    </location>
</feature>